<name>A0A8J6TDP8_9BACT</name>
<comment type="caution">
    <text evidence="1">The sequence shown here is derived from an EMBL/GenBank/DDBJ whole genome shotgun (WGS) entry which is preliminary data.</text>
</comment>
<evidence type="ECO:0000313" key="2">
    <source>
        <dbReference type="Proteomes" id="UP000599024"/>
    </source>
</evidence>
<sequence length="128" mass="15071">MTLLDHKKLAVIHIVKRELNLSDLEYRDMLEQVAGVRSARDLDEDSFRRLMRFFARSSHYRVTRHGLTLRQKLYINHLLADLGWDPVHLHNFLRKYYGKDRVKALSKKEATKVILALKNILSSQQCPS</sequence>
<gene>
    <name evidence="1" type="ORF">H8E79_05245</name>
</gene>
<reference evidence="1 2" key="1">
    <citation type="submission" date="2020-08" db="EMBL/GenBank/DDBJ databases">
        <title>Bridging the membrane lipid divide: bacteria of the FCB group superphylum have the potential to synthesize archaeal ether lipids.</title>
        <authorList>
            <person name="Villanueva L."/>
            <person name="Von Meijenfeldt F.A.B."/>
            <person name="Westbye A.B."/>
            <person name="Yadav S."/>
            <person name="Hopmans E.C."/>
            <person name="Dutilh B.E."/>
            <person name="Sinninghe Damste J.S."/>
        </authorList>
    </citation>
    <scope>NUCLEOTIDE SEQUENCE [LARGE SCALE GENOMIC DNA]</scope>
    <source>
        <strain evidence="1">NIOZ-UU81</strain>
    </source>
</reference>
<dbReference type="AlphaFoldDB" id="A0A8J6TDP8"/>
<protein>
    <submittedName>
        <fullName evidence="1">DUF1018 domain-containing protein</fullName>
    </submittedName>
</protein>
<dbReference type="EMBL" id="JACNLK010000045">
    <property type="protein sequence ID" value="MBC8208552.1"/>
    <property type="molecule type" value="Genomic_DNA"/>
</dbReference>
<proteinExistence type="predicted"/>
<organism evidence="1 2">
    <name type="scientific">Candidatus Desulfatifera sulfidica</name>
    <dbReference type="NCBI Taxonomy" id="2841691"/>
    <lineage>
        <taxon>Bacteria</taxon>
        <taxon>Pseudomonadati</taxon>
        <taxon>Thermodesulfobacteriota</taxon>
        <taxon>Desulfobulbia</taxon>
        <taxon>Desulfobulbales</taxon>
        <taxon>Desulfobulbaceae</taxon>
        <taxon>Candidatus Desulfatifera</taxon>
    </lineage>
</organism>
<accession>A0A8J6TDP8</accession>
<dbReference type="Proteomes" id="UP000599024">
    <property type="component" value="Unassembled WGS sequence"/>
</dbReference>
<evidence type="ECO:0000313" key="1">
    <source>
        <dbReference type="EMBL" id="MBC8208552.1"/>
    </source>
</evidence>
<dbReference type="InterPro" id="IPR009363">
    <property type="entry name" value="Phage_Mu_Gp16"/>
</dbReference>
<dbReference type="Pfam" id="PF06252">
    <property type="entry name" value="GemA"/>
    <property type="match status" value="1"/>
</dbReference>